<reference evidence="1 2" key="1">
    <citation type="submission" date="2015-08" db="EMBL/GenBank/DDBJ databases">
        <title>Next Generation Sequencing and Analysis of the Genome of Puccinia sorghi L Schw, the Causal Agent of Maize Common Rust.</title>
        <authorList>
            <person name="Rochi L."/>
            <person name="Burguener G."/>
            <person name="Darino M."/>
            <person name="Turjanski A."/>
            <person name="Kreff E."/>
            <person name="Dieguez M.J."/>
            <person name="Sacco F."/>
        </authorList>
    </citation>
    <scope>NUCLEOTIDE SEQUENCE [LARGE SCALE GENOMIC DNA]</scope>
    <source>
        <strain evidence="1 2">RO10H11247</strain>
    </source>
</reference>
<evidence type="ECO:0000313" key="1">
    <source>
        <dbReference type="EMBL" id="KNZ50438.1"/>
    </source>
</evidence>
<comment type="caution">
    <text evidence="1">The sequence shown here is derived from an EMBL/GenBank/DDBJ whole genome shotgun (WGS) entry which is preliminary data.</text>
</comment>
<evidence type="ECO:0000313" key="2">
    <source>
        <dbReference type="Proteomes" id="UP000037035"/>
    </source>
</evidence>
<proteinExistence type="predicted"/>
<name>A0A0L6UPI0_9BASI</name>
<evidence type="ECO:0008006" key="3">
    <source>
        <dbReference type="Google" id="ProtNLM"/>
    </source>
</evidence>
<organism evidence="1 2">
    <name type="scientific">Puccinia sorghi</name>
    <dbReference type="NCBI Taxonomy" id="27349"/>
    <lineage>
        <taxon>Eukaryota</taxon>
        <taxon>Fungi</taxon>
        <taxon>Dikarya</taxon>
        <taxon>Basidiomycota</taxon>
        <taxon>Pucciniomycotina</taxon>
        <taxon>Pucciniomycetes</taxon>
        <taxon>Pucciniales</taxon>
        <taxon>Pucciniaceae</taxon>
        <taxon>Puccinia</taxon>
    </lineage>
</organism>
<dbReference type="Proteomes" id="UP000037035">
    <property type="component" value="Unassembled WGS sequence"/>
</dbReference>
<sequence length="107" mass="12086">MQFLHFDCGQAQTSIKKLKKSAFNELGQIILTSSKFLIKIIMLACSAGSTEFRNCKLRSQTIDSLLPNILKQIDFPGFPAYTINLQVRMPIILLLNLNKEEGLSNRI</sequence>
<dbReference type="EMBL" id="LAVV01009532">
    <property type="protein sequence ID" value="KNZ50438.1"/>
    <property type="molecule type" value="Genomic_DNA"/>
</dbReference>
<dbReference type="AlphaFoldDB" id="A0A0L6UPI0"/>
<accession>A0A0L6UPI0</accession>
<keyword evidence="2" id="KW-1185">Reference proteome</keyword>
<gene>
    <name evidence="1" type="ORF">VP01_4427g1</name>
</gene>
<dbReference type="VEuPathDB" id="FungiDB:VP01_4427g1"/>
<protein>
    <recommendedName>
        <fullName evidence="3">DNA helicase</fullName>
    </recommendedName>
</protein>